<keyword evidence="6 7" id="KW-0472">Membrane</keyword>
<evidence type="ECO:0000256" key="6">
    <source>
        <dbReference type="ARBA" id="ARBA00023136"/>
    </source>
</evidence>
<name>A0A9P8T6C7_9ASCO</name>
<feature type="transmembrane region" description="Helical" evidence="7">
    <location>
        <begin position="29"/>
        <end position="47"/>
    </location>
</feature>
<reference evidence="8" key="1">
    <citation type="journal article" date="2021" name="Open Biol.">
        <title>Shared evolutionary footprints suggest mitochondrial oxidative damage underlies multiple complex I losses in fungi.</title>
        <authorList>
            <person name="Schikora-Tamarit M.A."/>
            <person name="Marcet-Houben M."/>
            <person name="Nosek J."/>
            <person name="Gabaldon T."/>
        </authorList>
    </citation>
    <scope>NUCLEOTIDE SEQUENCE</scope>
    <source>
        <strain evidence="8">NCAIM Y.01608</strain>
    </source>
</reference>
<evidence type="ECO:0000256" key="2">
    <source>
        <dbReference type="ARBA" id="ARBA00007965"/>
    </source>
</evidence>
<evidence type="ECO:0000313" key="9">
    <source>
        <dbReference type="Proteomes" id="UP000788993"/>
    </source>
</evidence>
<evidence type="ECO:0000256" key="1">
    <source>
        <dbReference type="ARBA" id="ARBA00004141"/>
    </source>
</evidence>
<dbReference type="GO" id="GO:0005886">
    <property type="term" value="C:plasma membrane"/>
    <property type="evidence" value="ECO:0007669"/>
    <property type="project" value="TreeGrafter"/>
</dbReference>
<feature type="transmembrane region" description="Helical" evidence="7">
    <location>
        <begin position="128"/>
        <end position="156"/>
    </location>
</feature>
<feature type="transmembrane region" description="Helical" evidence="7">
    <location>
        <begin position="168"/>
        <end position="188"/>
    </location>
</feature>
<feature type="transmembrane region" description="Helical" evidence="7">
    <location>
        <begin position="330"/>
        <end position="350"/>
    </location>
</feature>
<comment type="subcellular location">
    <subcellularLocation>
        <location evidence="1">Membrane</location>
        <topology evidence="1">Multi-pass membrane protein</topology>
    </subcellularLocation>
</comment>
<feature type="transmembrane region" description="Helical" evidence="7">
    <location>
        <begin position="265"/>
        <end position="284"/>
    </location>
</feature>
<keyword evidence="9" id="KW-1185">Reference proteome</keyword>
<organism evidence="8 9">
    <name type="scientific">Ogataea polymorpha</name>
    <dbReference type="NCBI Taxonomy" id="460523"/>
    <lineage>
        <taxon>Eukaryota</taxon>
        <taxon>Fungi</taxon>
        <taxon>Dikarya</taxon>
        <taxon>Ascomycota</taxon>
        <taxon>Saccharomycotina</taxon>
        <taxon>Pichiomycetes</taxon>
        <taxon>Pichiales</taxon>
        <taxon>Pichiaceae</taxon>
        <taxon>Ogataea</taxon>
    </lineage>
</organism>
<dbReference type="PIRSF" id="PIRSF016379">
    <property type="entry name" value="ENT"/>
    <property type="match status" value="1"/>
</dbReference>
<dbReference type="OrthoDB" id="46396at2759"/>
<protein>
    <recommendedName>
        <fullName evidence="10">Nucleoside transporter FUN26</fullName>
    </recommendedName>
</protein>
<evidence type="ECO:0000313" key="8">
    <source>
        <dbReference type="EMBL" id="KAH3667681.1"/>
    </source>
</evidence>
<evidence type="ECO:0000256" key="3">
    <source>
        <dbReference type="ARBA" id="ARBA00022448"/>
    </source>
</evidence>
<evidence type="ECO:0000256" key="7">
    <source>
        <dbReference type="SAM" id="Phobius"/>
    </source>
</evidence>
<proteinExistence type="inferred from homology"/>
<keyword evidence="3" id="KW-0813">Transport</keyword>
<dbReference type="AlphaFoldDB" id="A0A9P8T6C7"/>
<sequence>MSASNTSSVRDQNIVIFQLPYGPRFRLSALKYVCFLVCGIANLWPWNCFLSASEYFQDSFSSKPVLANTYSSSMMTISTLASASFNLYLSQRQKGADYRFRLNVGNMLQAAVFLLLTISTFIKNKPPVLYFVYVMVSVFVSSCATSFAQVGVLALVNIEGPIYANANVVGNAVAGVLPSISLIVSILLSKTKSDRDREVFNYFFTSLCIEFLALSLIWITYRYKAKAGQFQMLSSDTTLELDDESTNEPQEEHVSFRELWDILKYVQITIFLTLALTLTFPVFASNVLSDKIDKKYFVPVAFLLWNLGDLGGRVITASSWFVLEDQRKMIIYAALRVFFIPLFMMCNLQGRGGVFGDFTYLLLQLLFGLSNGQLFSSAFMTMGVLLTSDKEKKAAGGFTAFLINVALLFGSVVSYIFVYLVSA</sequence>
<feature type="transmembrane region" description="Helical" evidence="7">
    <location>
        <begin position="67"/>
        <end position="88"/>
    </location>
</feature>
<dbReference type="PANTHER" id="PTHR10332">
    <property type="entry name" value="EQUILIBRATIVE NUCLEOSIDE TRANSPORTER"/>
    <property type="match status" value="1"/>
</dbReference>
<dbReference type="Pfam" id="PF01733">
    <property type="entry name" value="Nucleoside_tran"/>
    <property type="match status" value="1"/>
</dbReference>
<gene>
    <name evidence="8" type="ORF">OGATHE_003204</name>
</gene>
<keyword evidence="4 7" id="KW-0812">Transmembrane</keyword>
<dbReference type="GO" id="GO:0034257">
    <property type="term" value="F:nicotinamide riboside transmembrane transporter activity"/>
    <property type="evidence" value="ECO:0007669"/>
    <property type="project" value="TreeGrafter"/>
</dbReference>
<dbReference type="GO" id="GO:0015205">
    <property type="term" value="F:nucleobase transmembrane transporter activity"/>
    <property type="evidence" value="ECO:0007669"/>
    <property type="project" value="TreeGrafter"/>
</dbReference>
<feature type="transmembrane region" description="Helical" evidence="7">
    <location>
        <begin position="100"/>
        <end position="122"/>
    </location>
</feature>
<dbReference type="EMBL" id="JAEUBD010001062">
    <property type="protein sequence ID" value="KAH3667681.1"/>
    <property type="molecule type" value="Genomic_DNA"/>
</dbReference>
<comment type="caution">
    <text evidence="8">The sequence shown here is derived from an EMBL/GenBank/DDBJ whole genome shotgun (WGS) entry which is preliminary data.</text>
</comment>
<feature type="transmembrane region" description="Helical" evidence="7">
    <location>
        <begin position="296"/>
        <end position="323"/>
    </location>
</feature>
<dbReference type="GO" id="GO:0000329">
    <property type="term" value="C:fungal-type vacuole membrane"/>
    <property type="evidence" value="ECO:0007669"/>
    <property type="project" value="TreeGrafter"/>
</dbReference>
<reference evidence="8" key="2">
    <citation type="submission" date="2021-01" db="EMBL/GenBank/DDBJ databases">
        <authorList>
            <person name="Schikora-Tamarit M.A."/>
        </authorList>
    </citation>
    <scope>NUCLEOTIDE SEQUENCE</scope>
    <source>
        <strain evidence="8">NCAIM Y.01608</strain>
    </source>
</reference>
<comment type="similarity">
    <text evidence="2">Belongs to the SLC29A/ENT transporter (TC 2.A.57) family.</text>
</comment>
<feature type="transmembrane region" description="Helical" evidence="7">
    <location>
        <begin position="362"/>
        <end position="386"/>
    </location>
</feature>
<evidence type="ECO:0008006" key="10">
    <source>
        <dbReference type="Google" id="ProtNLM"/>
    </source>
</evidence>
<keyword evidence="5 7" id="KW-1133">Transmembrane helix</keyword>
<evidence type="ECO:0000256" key="5">
    <source>
        <dbReference type="ARBA" id="ARBA00022989"/>
    </source>
</evidence>
<dbReference type="Proteomes" id="UP000788993">
    <property type="component" value="Unassembled WGS sequence"/>
</dbReference>
<feature type="transmembrane region" description="Helical" evidence="7">
    <location>
        <begin position="398"/>
        <end position="421"/>
    </location>
</feature>
<evidence type="ECO:0000256" key="4">
    <source>
        <dbReference type="ARBA" id="ARBA00022692"/>
    </source>
</evidence>
<accession>A0A9P8T6C7</accession>
<dbReference type="PANTHER" id="PTHR10332:SF88">
    <property type="entry name" value="EQUILIBRATIVE NUCLEOSIDE TRANSPORTER 1, ISOFORM A"/>
    <property type="match status" value="1"/>
</dbReference>
<feature type="transmembrane region" description="Helical" evidence="7">
    <location>
        <begin position="200"/>
        <end position="221"/>
    </location>
</feature>
<dbReference type="InterPro" id="IPR002259">
    <property type="entry name" value="Eqnu_transpt"/>
</dbReference>